<name>A0A2N4UK09_9BURK</name>
<evidence type="ECO:0000256" key="3">
    <source>
        <dbReference type="ARBA" id="ARBA00022448"/>
    </source>
</evidence>
<feature type="transmembrane region" description="Helical" evidence="8">
    <location>
        <begin position="270"/>
        <end position="290"/>
    </location>
</feature>
<gene>
    <name evidence="9" type="ORF">CR155_03830</name>
</gene>
<evidence type="ECO:0000313" key="10">
    <source>
        <dbReference type="Proteomes" id="UP000234328"/>
    </source>
</evidence>
<evidence type="ECO:0000256" key="5">
    <source>
        <dbReference type="ARBA" id="ARBA00022692"/>
    </source>
</evidence>
<feature type="transmembrane region" description="Helical" evidence="8">
    <location>
        <begin position="198"/>
        <end position="220"/>
    </location>
</feature>
<dbReference type="PANTHER" id="PTHR30047:SF7">
    <property type="entry name" value="HIGH-AFFINITY CHOLINE TRANSPORT PROTEIN"/>
    <property type="match status" value="1"/>
</dbReference>
<comment type="subcellular location">
    <subcellularLocation>
        <location evidence="1">Cell membrane</location>
        <topology evidence="1">Multi-pass membrane protein</topology>
    </subcellularLocation>
</comment>
<organism evidence="9 10">
    <name type="scientific">Pollutimonas nitritireducens</name>
    <dbReference type="NCBI Taxonomy" id="2045209"/>
    <lineage>
        <taxon>Bacteria</taxon>
        <taxon>Pseudomonadati</taxon>
        <taxon>Pseudomonadota</taxon>
        <taxon>Betaproteobacteria</taxon>
        <taxon>Burkholderiales</taxon>
        <taxon>Alcaligenaceae</taxon>
        <taxon>Pollutimonas</taxon>
    </lineage>
</organism>
<evidence type="ECO:0000256" key="2">
    <source>
        <dbReference type="ARBA" id="ARBA00005658"/>
    </source>
</evidence>
<dbReference type="GO" id="GO:0022857">
    <property type="term" value="F:transmembrane transporter activity"/>
    <property type="evidence" value="ECO:0007669"/>
    <property type="project" value="InterPro"/>
</dbReference>
<dbReference type="GO" id="GO:0005886">
    <property type="term" value="C:plasma membrane"/>
    <property type="evidence" value="ECO:0007669"/>
    <property type="project" value="UniProtKB-SubCell"/>
</dbReference>
<evidence type="ECO:0000256" key="4">
    <source>
        <dbReference type="ARBA" id="ARBA00022475"/>
    </source>
</evidence>
<comment type="caution">
    <text evidence="9">The sequence shown here is derived from an EMBL/GenBank/DDBJ whole genome shotgun (WGS) entry which is preliminary data.</text>
</comment>
<dbReference type="InterPro" id="IPR018093">
    <property type="entry name" value="BCCT_CS"/>
</dbReference>
<dbReference type="Pfam" id="PF02028">
    <property type="entry name" value="BCCT"/>
    <property type="match status" value="1"/>
</dbReference>
<feature type="transmembrane region" description="Helical" evidence="8">
    <location>
        <begin position="98"/>
        <end position="120"/>
    </location>
</feature>
<evidence type="ECO:0000256" key="1">
    <source>
        <dbReference type="ARBA" id="ARBA00004651"/>
    </source>
</evidence>
<proteinExistence type="inferred from homology"/>
<keyword evidence="5 8" id="KW-0812">Transmembrane</keyword>
<dbReference type="NCBIfam" id="TIGR00842">
    <property type="entry name" value="bcct"/>
    <property type="match status" value="1"/>
</dbReference>
<feature type="transmembrane region" description="Helical" evidence="8">
    <location>
        <begin position="21"/>
        <end position="39"/>
    </location>
</feature>
<feature type="transmembrane region" description="Helical" evidence="8">
    <location>
        <begin position="153"/>
        <end position="171"/>
    </location>
</feature>
<feature type="transmembrane region" description="Helical" evidence="8">
    <location>
        <begin position="355"/>
        <end position="380"/>
    </location>
</feature>
<feature type="transmembrane region" description="Helical" evidence="8">
    <location>
        <begin position="413"/>
        <end position="438"/>
    </location>
</feature>
<feature type="transmembrane region" description="Helical" evidence="8">
    <location>
        <begin position="450"/>
        <end position="473"/>
    </location>
</feature>
<evidence type="ECO:0000256" key="8">
    <source>
        <dbReference type="SAM" id="Phobius"/>
    </source>
</evidence>
<feature type="transmembrane region" description="Helical" evidence="8">
    <location>
        <begin position="59"/>
        <end position="77"/>
    </location>
</feature>
<dbReference type="EMBL" id="PDNV01000002">
    <property type="protein sequence ID" value="PLC55340.1"/>
    <property type="molecule type" value="Genomic_DNA"/>
</dbReference>
<feature type="transmembrane region" description="Helical" evidence="8">
    <location>
        <begin position="479"/>
        <end position="499"/>
    </location>
</feature>
<keyword evidence="10" id="KW-1185">Reference proteome</keyword>
<keyword evidence="4" id="KW-1003">Cell membrane</keyword>
<sequence length="669" mass="73379">MSCSIRQEHNLRINFSGVAPVTFFGSALIALGLIGFAMFEPKGSAALFNGANKWIIREIGWFYMLSVGIFVIFLLGLTMSSLGKVKLGPDDSVPDYKFGTWVAMLFSAGMGIGIVFYGVAEPIMHFAHPPDAPPRTAQAAADAMEITFFHWGIHAWAIYAVLGLALAYFGYRRGQPLALRSAFHPIIGDRIHGPIGDFIDIFGVVGTLAGLATSLGLGVAQLNASMNYLFGLPQSLTVQLLLIGIVTLLATFTVATGLDNGIRRLSESILIVSAFLMILIVALGPTTYLLRVFVENIGLYIHAFVARTFHTYAYEPTAWVGDWTLFYWGWWISWSPFVGMFIARISRGRTIRQFLLGVLFAPAGFSFVWFTIFGNLAIWLDLNVANGQISETVAANLPLALFTVFDYLPWSNFLAWVTGLLVAVYFVTASDAGALVIAMITSKGEEEPPLWLRIFWALTCGGVAAGLLVAGGLEAVQSVAVIAALPLCVVMLLMCYGILKGLRDEVSIQASRNLPIAPLVSGQGGLSLRQRLASIVSHPTRKQASGFIDQTVAEAFETVASELRKRQIDADSVRLDDGMQLVIRHADEVQDFTYAVRMVGQPIPAFALTDAARRDGEKRRFYRTEVFLNKGGRGYDIYGYHADQVVADIINHYDRFRHYLYSLDPGTTM</sequence>
<dbReference type="Proteomes" id="UP000234328">
    <property type="component" value="Unassembled WGS sequence"/>
</dbReference>
<feature type="transmembrane region" description="Helical" evidence="8">
    <location>
        <begin position="240"/>
        <end position="258"/>
    </location>
</feature>
<reference evidence="9 10" key="1">
    <citation type="submission" date="2017-10" db="EMBL/GenBank/DDBJ databases">
        <title>Two draft genome sequences of Pusillimonas sp. strains isolated from a nitrate- and radionuclide-contaminated groundwater in Russia.</title>
        <authorList>
            <person name="Grouzdev D.S."/>
            <person name="Tourova T.P."/>
            <person name="Goeva M.A."/>
            <person name="Babich T.L."/>
            <person name="Sokolova D.S."/>
            <person name="Abdullin R."/>
            <person name="Poltaraus A.B."/>
            <person name="Toshchakov S.V."/>
            <person name="Nazina T.N."/>
        </authorList>
    </citation>
    <scope>NUCLEOTIDE SEQUENCE [LARGE SCALE GENOMIC DNA]</scope>
    <source>
        <strain evidence="9 10">JR1/69-2-13</strain>
    </source>
</reference>
<evidence type="ECO:0000313" key="9">
    <source>
        <dbReference type="EMBL" id="PLC55340.1"/>
    </source>
</evidence>
<keyword evidence="7 8" id="KW-0472">Membrane</keyword>
<dbReference type="PANTHER" id="PTHR30047">
    <property type="entry name" value="HIGH-AFFINITY CHOLINE TRANSPORT PROTEIN-RELATED"/>
    <property type="match status" value="1"/>
</dbReference>
<keyword evidence="3" id="KW-0813">Transport</keyword>
<dbReference type="AlphaFoldDB" id="A0A2N4UK09"/>
<protein>
    <submittedName>
        <fullName evidence="9">Choline transporter</fullName>
    </submittedName>
</protein>
<feature type="transmembrane region" description="Helical" evidence="8">
    <location>
        <begin position="325"/>
        <end position="343"/>
    </location>
</feature>
<comment type="similarity">
    <text evidence="2">Belongs to the BCCT transporter (TC 2.A.15) family.</text>
</comment>
<keyword evidence="6 8" id="KW-1133">Transmembrane helix</keyword>
<dbReference type="OrthoDB" id="9775735at2"/>
<evidence type="ECO:0000256" key="6">
    <source>
        <dbReference type="ARBA" id="ARBA00022989"/>
    </source>
</evidence>
<dbReference type="PROSITE" id="PS01303">
    <property type="entry name" value="BCCT"/>
    <property type="match status" value="1"/>
</dbReference>
<evidence type="ECO:0000256" key="7">
    <source>
        <dbReference type="ARBA" id="ARBA00023136"/>
    </source>
</evidence>
<dbReference type="InterPro" id="IPR000060">
    <property type="entry name" value="BCCT_transptr"/>
</dbReference>
<accession>A0A2N4UK09</accession>